<keyword evidence="3" id="KW-1185">Reference proteome</keyword>
<keyword evidence="1" id="KW-0472">Membrane</keyword>
<evidence type="ECO:0000313" key="3">
    <source>
        <dbReference type="Proteomes" id="UP000054560"/>
    </source>
</evidence>
<keyword evidence="1" id="KW-1133">Transmembrane helix</keyword>
<accession>A0A0L0FCL4</accession>
<gene>
    <name evidence="2" type="ORF">SARC_12950</name>
</gene>
<protein>
    <submittedName>
        <fullName evidence="2">Uncharacterized protein</fullName>
    </submittedName>
</protein>
<organism evidence="2 3">
    <name type="scientific">Sphaeroforma arctica JP610</name>
    <dbReference type="NCBI Taxonomy" id="667725"/>
    <lineage>
        <taxon>Eukaryota</taxon>
        <taxon>Ichthyosporea</taxon>
        <taxon>Ichthyophonida</taxon>
        <taxon>Sphaeroforma</taxon>
    </lineage>
</organism>
<evidence type="ECO:0000313" key="2">
    <source>
        <dbReference type="EMBL" id="KNC74505.1"/>
    </source>
</evidence>
<feature type="non-terminal residue" evidence="2">
    <location>
        <position position="1"/>
    </location>
</feature>
<dbReference type="GeneID" id="25913454"/>
<dbReference type="RefSeq" id="XP_014148407.1">
    <property type="nucleotide sequence ID" value="XM_014292932.1"/>
</dbReference>
<feature type="transmembrane region" description="Helical" evidence="1">
    <location>
        <begin position="6"/>
        <end position="26"/>
    </location>
</feature>
<sequence length="156" mass="17771">RLPPVLALYCIVACITVYCNTVAVLSEGAPRFFIEMSEKFEIPRPENFFLNMQTYTNSRCCHTVIHNSTRYSVYIKYLKHASRSYISSLQMGTAVPESKPAIVTVSALVRVPFESEVVYLLLYFSLLSKISLLASFSTDITEIQGRRLKNPHCLEY</sequence>
<name>A0A0L0FCL4_9EUKA</name>
<dbReference type="EMBL" id="KQ244345">
    <property type="protein sequence ID" value="KNC74505.1"/>
    <property type="molecule type" value="Genomic_DNA"/>
</dbReference>
<evidence type="ECO:0000256" key="1">
    <source>
        <dbReference type="SAM" id="Phobius"/>
    </source>
</evidence>
<dbReference type="AlphaFoldDB" id="A0A0L0FCL4"/>
<reference evidence="2 3" key="1">
    <citation type="submission" date="2011-02" db="EMBL/GenBank/DDBJ databases">
        <title>The Genome Sequence of Sphaeroforma arctica JP610.</title>
        <authorList>
            <consortium name="The Broad Institute Genome Sequencing Platform"/>
            <person name="Russ C."/>
            <person name="Cuomo C."/>
            <person name="Young S.K."/>
            <person name="Zeng Q."/>
            <person name="Gargeya S."/>
            <person name="Alvarado L."/>
            <person name="Berlin A."/>
            <person name="Chapman S.B."/>
            <person name="Chen Z."/>
            <person name="Freedman E."/>
            <person name="Gellesch M."/>
            <person name="Goldberg J."/>
            <person name="Griggs A."/>
            <person name="Gujja S."/>
            <person name="Heilman E."/>
            <person name="Heiman D."/>
            <person name="Howarth C."/>
            <person name="Mehta T."/>
            <person name="Neiman D."/>
            <person name="Pearson M."/>
            <person name="Roberts A."/>
            <person name="Saif S."/>
            <person name="Shea T."/>
            <person name="Shenoy N."/>
            <person name="Sisk P."/>
            <person name="Stolte C."/>
            <person name="Sykes S."/>
            <person name="White J."/>
            <person name="Yandava C."/>
            <person name="Burger G."/>
            <person name="Gray M.W."/>
            <person name="Holland P.W.H."/>
            <person name="King N."/>
            <person name="Lang F.B.F."/>
            <person name="Roger A.J."/>
            <person name="Ruiz-Trillo I."/>
            <person name="Haas B."/>
            <person name="Nusbaum C."/>
            <person name="Birren B."/>
        </authorList>
    </citation>
    <scope>NUCLEOTIDE SEQUENCE [LARGE SCALE GENOMIC DNA]</scope>
    <source>
        <strain evidence="2 3">JP610</strain>
    </source>
</reference>
<proteinExistence type="predicted"/>
<keyword evidence="1" id="KW-0812">Transmembrane</keyword>
<dbReference type="Proteomes" id="UP000054560">
    <property type="component" value="Unassembled WGS sequence"/>
</dbReference>